<keyword evidence="7" id="KW-0808">Transferase</keyword>
<dbReference type="InterPro" id="IPR043128">
    <property type="entry name" value="Rev_trsase/Diguanyl_cyclase"/>
</dbReference>
<evidence type="ECO:0000256" key="4">
    <source>
        <dbReference type="SAM" id="MobiDB-lite"/>
    </source>
</evidence>
<dbReference type="SUPFAM" id="SSF55073">
    <property type="entry name" value="Nucleotide cyclase"/>
    <property type="match status" value="1"/>
</dbReference>
<dbReference type="PROSITE" id="PS50887">
    <property type="entry name" value="GGDEF"/>
    <property type="match status" value="1"/>
</dbReference>
<reference evidence="8" key="2">
    <citation type="submission" date="2023-07" db="EMBL/GenBank/DDBJ databases">
        <title>Ancylobacter moscoviensis sp. nov., facultatively methylotrophic bacteria from activated sludge and the reclassification of Starkeya novella (Starkey 1934) Kelly et al. 2000 as Ancylobacter novellus comb. nov., Starkeya koreensis Im et al. 2006 as Ancylobacter koreensis comb.nov., Angulomicrobium tetraedrale Vasil'eva et al. 1986 as Ancylobacter tetraedralis comb. nov., Angulomicrobium amanitiforme Fritz et al. 2004 as Ancylobacter amanitiformis comb. nov. and Methylorhabdus multivorans Doronina et al. 1996 as Ancylobacter multivorans comb. nov. and emended description of the genus Ancylobacter.</title>
        <authorList>
            <person name="Doronina N."/>
            <person name="Chemodurova A."/>
            <person name="Grouzdev D."/>
            <person name="Koziaeva V."/>
            <person name="Shi W."/>
            <person name="Wu L."/>
            <person name="Kaparullina E."/>
        </authorList>
    </citation>
    <scope>NUCLEOTIDE SEQUENCE [LARGE SCALE GENOMIC DNA]</scope>
    <source>
        <strain evidence="8">Jip08</strain>
    </source>
</reference>
<feature type="domain" description="GGDEF" evidence="6">
    <location>
        <begin position="317"/>
        <end position="455"/>
    </location>
</feature>
<evidence type="ECO:0000259" key="5">
    <source>
        <dbReference type="PROSITE" id="PS50113"/>
    </source>
</evidence>
<dbReference type="Gene3D" id="3.30.70.270">
    <property type="match status" value="1"/>
</dbReference>
<name>A0ABT0DNX8_9HYPH</name>
<sequence>MDRDAAPISDAEPPLREVAFARAPVALCVVDRELRLTAANERMAVLAGRPAPDLAGCAADELLPGAGAVLRHWFARLLAGRTVSEREIVDPIGKRTFIVAATPVFDAAGVLVALTVSLTDITRRRELRTALARREREIGAALESAGQWIWELDIPSGRVERSRHWHAALGFEGGEGPKEERQLAWGIVHPEDRPGVLRHYEQVLSGASPVFEAVYRIADAAGRWRWILGRGRIVARDADGKPLRLLATSVDITRQKRIEEELEATVRQRARLERELVEANRRLTELSEMDALTELPNRRKFDKALTRELGRAGRNEPSLALVMIDVDDFKSYNDLYGHPEGDECLRRIAGALRGCAIRPADLVTRYGGEEFAAVLPDSTEADGVAVATAMLAAVRALRIPHAGSPHGIVTVSIGITVRHAERNTKAPATDLVAGADRALYAAKHAGRNRILIAGPDGFMRPVPVPEPSPETPQAAPPRAMARRAAARR</sequence>
<keyword evidence="3" id="KW-0175">Coiled coil</keyword>
<dbReference type="InterPro" id="IPR000014">
    <property type="entry name" value="PAS"/>
</dbReference>
<feature type="domain" description="PAC" evidence="5">
    <location>
        <begin position="211"/>
        <end position="264"/>
    </location>
</feature>
<dbReference type="EC" id="2.7.7.65" evidence="1"/>
<dbReference type="PROSITE" id="PS50113">
    <property type="entry name" value="PAC"/>
    <property type="match status" value="2"/>
</dbReference>
<evidence type="ECO:0000259" key="6">
    <source>
        <dbReference type="PROSITE" id="PS50887"/>
    </source>
</evidence>
<gene>
    <name evidence="7" type="ORF">MWN33_13195</name>
</gene>
<evidence type="ECO:0000256" key="1">
    <source>
        <dbReference type="ARBA" id="ARBA00012528"/>
    </source>
</evidence>
<dbReference type="Pfam" id="PF00990">
    <property type="entry name" value="GGDEF"/>
    <property type="match status" value="1"/>
</dbReference>
<feature type="domain" description="PAC" evidence="5">
    <location>
        <begin position="82"/>
        <end position="133"/>
    </location>
</feature>
<evidence type="ECO:0000313" key="8">
    <source>
        <dbReference type="Proteomes" id="UP001202867"/>
    </source>
</evidence>
<dbReference type="InterPro" id="IPR000700">
    <property type="entry name" value="PAS-assoc_C"/>
</dbReference>
<keyword evidence="8" id="KW-1185">Reference proteome</keyword>
<dbReference type="Pfam" id="PF08448">
    <property type="entry name" value="PAS_4"/>
    <property type="match status" value="1"/>
</dbReference>
<feature type="coiled-coil region" evidence="3">
    <location>
        <begin position="255"/>
        <end position="289"/>
    </location>
</feature>
<dbReference type="PANTHER" id="PTHR45138">
    <property type="entry name" value="REGULATORY COMPONENTS OF SENSORY TRANSDUCTION SYSTEM"/>
    <property type="match status" value="1"/>
</dbReference>
<dbReference type="NCBIfam" id="TIGR00229">
    <property type="entry name" value="sensory_box"/>
    <property type="match status" value="1"/>
</dbReference>
<dbReference type="Pfam" id="PF08447">
    <property type="entry name" value="PAS_3"/>
    <property type="match status" value="1"/>
</dbReference>
<dbReference type="SUPFAM" id="SSF55785">
    <property type="entry name" value="PYP-like sensor domain (PAS domain)"/>
    <property type="match status" value="2"/>
</dbReference>
<evidence type="ECO:0000256" key="2">
    <source>
        <dbReference type="ARBA" id="ARBA00034247"/>
    </source>
</evidence>
<proteinExistence type="predicted"/>
<dbReference type="SMART" id="SM00086">
    <property type="entry name" value="PAC"/>
    <property type="match status" value="2"/>
</dbReference>
<accession>A0ABT0DNX8</accession>
<evidence type="ECO:0000313" key="7">
    <source>
        <dbReference type="EMBL" id="MCK0208986.1"/>
    </source>
</evidence>
<dbReference type="CDD" id="cd01949">
    <property type="entry name" value="GGDEF"/>
    <property type="match status" value="1"/>
</dbReference>
<dbReference type="InterPro" id="IPR000160">
    <property type="entry name" value="GGDEF_dom"/>
</dbReference>
<dbReference type="SMART" id="SM00091">
    <property type="entry name" value="PAS"/>
    <property type="match status" value="2"/>
</dbReference>
<dbReference type="NCBIfam" id="TIGR00254">
    <property type="entry name" value="GGDEF"/>
    <property type="match status" value="1"/>
</dbReference>
<dbReference type="EMBL" id="JALKCG010000005">
    <property type="protein sequence ID" value="MCK0208986.1"/>
    <property type="molecule type" value="Genomic_DNA"/>
</dbReference>
<keyword evidence="7" id="KW-0548">Nucleotidyltransferase</keyword>
<dbReference type="RefSeq" id="WP_247201454.1">
    <property type="nucleotide sequence ID" value="NZ_JALKCG010000005.1"/>
</dbReference>
<dbReference type="Proteomes" id="UP001202867">
    <property type="component" value="Unassembled WGS sequence"/>
</dbReference>
<dbReference type="InterPro" id="IPR013656">
    <property type="entry name" value="PAS_4"/>
</dbReference>
<protein>
    <recommendedName>
        <fullName evidence="1">diguanylate cyclase</fullName>
        <ecNumber evidence="1">2.7.7.65</ecNumber>
    </recommendedName>
</protein>
<dbReference type="InterPro" id="IPR035965">
    <property type="entry name" value="PAS-like_dom_sf"/>
</dbReference>
<dbReference type="InterPro" id="IPR013655">
    <property type="entry name" value="PAS_fold_3"/>
</dbReference>
<comment type="catalytic activity">
    <reaction evidence="2">
        <text>2 GTP = 3',3'-c-di-GMP + 2 diphosphate</text>
        <dbReference type="Rhea" id="RHEA:24898"/>
        <dbReference type="ChEBI" id="CHEBI:33019"/>
        <dbReference type="ChEBI" id="CHEBI:37565"/>
        <dbReference type="ChEBI" id="CHEBI:58805"/>
        <dbReference type="EC" id="2.7.7.65"/>
    </reaction>
</comment>
<dbReference type="GO" id="GO:0052621">
    <property type="term" value="F:diguanylate cyclase activity"/>
    <property type="evidence" value="ECO:0007669"/>
    <property type="project" value="UniProtKB-EC"/>
</dbReference>
<dbReference type="InterPro" id="IPR050469">
    <property type="entry name" value="Diguanylate_Cyclase"/>
</dbReference>
<feature type="region of interest" description="Disordered" evidence="4">
    <location>
        <begin position="461"/>
        <end position="488"/>
    </location>
</feature>
<organism evidence="7 8">
    <name type="scientific">Ancylobacter koreensis</name>
    <dbReference type="NCBI Taxonomy" id="266121"/>
    <lineage>
        <taxon>Bacteria</taxon>
        <taxon>Pseudomonadati</taxon>
        <taxon>Pseudomonadota</taxon>
        <taxon>Alphaproteobacteria</taxon>
        <taxon>Hyphomicrobiales</taxon>
        <taxon>Xanthobacteraceae</taxon>
        <taxon>Ancylobacter</taxon>
    </lineage>
</organism>
<dbReference type="CDD" id="cd00130">
    <property type="entry name" value="PAS"/>
    <property type="match status" value="1"/>
</dbReference>
<dbReference type="PANTHER" id="PTHR45138:SF9">
    <property type="entry name" value="DIGUANYLATE CYCLASE DGCM-RELATED"/>
    <property type="match status" value="1"/>
</dbReference>
<dbReference type="InterPro" id="IPR001610">
    <property type="entry name" value="PAC"/>
</dbReference>
<evidence type="ECO:0000256" key="3">
    <source>
        <dbReference type="SAM" id="Coils"/>
    </source>
</evidence>
<dbReference type="InterPro" id="IPR029787">
    <property type="entry name" value="Nucleotide_cyclase"/>
</dbReference>
<comment type="caution">
    <text evidence="7">The sequence shown here is derived from an EMBL/GenBank/DDBJ whole genome shotgun (WGS) entry which is preliminary data.</text>
</comment>
<dbReference type="Gene3D" id="3.30.450.20">
    <property type="entry name" value="PAS domain"/>
    <property type="match status" value="2"/>
</dbReference>
<dbReference type="SMART" id="SM00267">
    <property type="entry name" value="GGDEF"/>
    <property type="match status" value="1"/>
</dbReference>
<reference evidence="7 8" key="1">
    <citation type="submission" date="2022-04" db="EMBL/GenBank/DDBJ databases">
        <authorList>
            <person name="Grouzdev D.S."/>
            <person name="Pantiukh K.S."/>
            <person name="Krutkina M.S."/>
        </authorList>
    </citation>
    <scope>NUCLEOTIDE SEQUENCE [LARGE SCALE GENOMIC DNA]</scope>
    <source>
        <strain evidence="7 8">Jip08</strain>
    </source>
</reference>